<dbReference type="Pfam" id="PF00612">
    <property type="entry name" value="IQ"/>
    <property type="match status" value="2"/>
</dbReference>
<feature type="compositionally biased region" description="Basic and acidic residues" evidence="1">
    <location>
        <begin position="36"/>
        <end position="59"/>
    </location>
</feature>
<dbReference type="Gene3D" id="1.20.5.190">
    <property type="match status" value="1"/>
</dbReference>
<dbReference type="STRING" id="597456.A0A0L7QXM5"/>
<keyword evidence="3" id="KW-1185">Reference proteome</keyword>
<evidence type="ECO:0000313" key="3">
    <source>
        <dbReference type="Proteomes" id="UP000053825"/>
    </source>
</evidence>
<evidence type="ECO:0008006" key="4">
    <source>
        <dbReference type="Google" id="ProtNLM"/>
    </source>
</evidence>
<dbReference type="Proteomes" id="UP000053825">
    <property type="component" value="Unassembled WGS sequence"/>
</dbReference>
<dbReference type="EMBL" id="KQ414704">
    <property type="protein sequence ID" value="KOC63353.1"/>
    <property type="molecule type" value="Genomic_DNA"/>
</dbReference>
<dbReference type="OrthoDB" id="4752984at2759"/>
<reference evidence="2 3" key="1">
    <citation type="submission" date="2015-07" db="EMBL/GenBank/DDBJ databases">
        <title>The genome of Habropoda laboriosa.</title>
        <authorList>
            <person name="Pan H."/>
            <person name="Kapheim K."/>
        </authorList>
    </citation>
    <scope>NUCLEOTIDE SEQUENCE [LARGE SCALE GENOMIC DNA]</scope>
    <source>
        <strain evidence="2">0110345459</strain>
    </source>
</reference>
<accession>A0A0L7QXM5</accession>
<protein>
    <recommendedName>
        <fullName evidence="4">Abnormal spindle-like microcephaly-associated protein like protein</fullName>
    </recommendedName>
</protein>
<evidence type="ECO:0000256" key="1">
    <source>
        <dbReference type="SAM" id="MobiDB-lite"/>
    </source>
</evidence>
<dbReference type="SUPFAM" id="SSF52540">
    <property type="entry name" value="P-loop containing nucleoside triphosphate hydrolases"/>
    <property type="match status" value="1"/>
</dbReference>
<proteinExistence type="predicted"/>
<gene>
    <name evidence="2" type="ORF">WH47_04802</name>
</gene>
<dbReference type="SMART" id="SM00015">
    <property type="entry name" value="IQ"/>
    <property type="match status" value="2"/>
</dbReference>
<name>A0A0L7QXM5_9HYME</name>
<dbReference type="AlphaFoldDB" id="A0A0L7QXM5"/>
<dbReference type="InterPro" id="IPR027417">
    <property type="entry name" value="P-loop_NTPase"/>
</dbReference>
<organism evidence="2 3">
    <name type="scientific">Habropoda laboriosa</name>
    <dbReference type="NCBI Taxonomy" id="597456"/>
    <lineage>
        <taxon>Eukaryota</taxon>
        <taxon>Metazoa</taxon>
        <taxon>Ecdysozoa</taxon>
        <taxon>Arthropoda</taxon>
        <taxon>Hexapoda</taxon>
        <taxon>Insecta</taxon>
        <taxon>Pterygota</taxon>
        <taxon>Neoptera</taxon>
        <taxon>Endopterygota</taxon>
        <taxon>Hymenoptera</taxon>
        <taxon>Apocrita</taxon>
        <taxon>Aculeata</taxon>
        <taxon>Apoidea</taxon>
        <taxon>Anthophila</taxon>
        <taxon>Apidae</taxon>
        <taxon>Habropoda</taxon>
    </lineage>
</organism>
<evidence type="ECO:0000313" key="2">
    <source>
        <dbReference type="EMBL" id="KOC63353.1"/>
    </source>
</evidence>
<feature type="region of interest" description="Disordered" evidence="1">
    <location>
        <begin position="36"/>
        <end position="73"/>
    </location>
</feature>
<sequence>MEDDGTAKASVAATKIQANFRGYCVRKRLENLRKGEQLKCLDNREKSKRHRSEEKEERSSILNEQKTTRESLEEKSAVIIQARVRGFLVRKRQPIRFDRPRAEFNQQDDSQSEG</sequence>
<dbReference type="PROSITE" id="PS50096">
    <property type="entry name" value="IQ"/>
    <property type="match status" value="2"/>
</dbReference>
<dbReference type="InterPro" id="IPR000048">
    <property type="entry name" value="IQ_motif_EF-hand-BS"/>
</dbReference>